<sequence length="134" mass="15351">MNYMDLLPHQLPFRLVEKVDTYQPSKLLRTKLNTQKLYWLDNKEEVPYSIMLEGVAQTAVIFIQLETKPLQKNEFPVLGSVKSDYIQKAPLYGGMLSFEVKPLRIHDKQAILEGKVTSNNKIIMGCILTVGVQK</sequence>
<proteinExistence type="predicted"/>
<gene>
    <name evidence="1" type="ORF">D1B32_09610</name>
</gene>
<organism evidence="1 2">
    <name type="scientific">Oceanobacillus profundus</name>
    <dbReference type="NCBI Taxonomy" id="372463"/>
    <lineage>
        <taxon>Bacteria</taxon>
        <taxon>Bacillati</taxon>
        <taxon>Bacillota</taxon>
        <taxon>Bacilli</taxon>
        <taxon>Bacillales</taxon>
        <taxon>Bacillaceae</taxon>
        <taxon>Oceanobacillus</taxon>
    </lineage>
</organism>
<evidence type="ECO:0000313" key="2">
    <source>
        <dbReference type="Proteomes" id="UP000285456"/>
    </source>
</evidence>
<dbReference type="EMBL" id="QWEH01000005">
    <property type="protein sequence ID" value="RHW32577.1"/>
    <property type="molecule type" value="Genomic_DNA"/>
</dbReference>
<dbReference type="RefSeq" id="WP_118889210.1">
    <property type="nucleotide sequence ID" value="NZ_PHUT01000005.1"/>
</dbReference>
<protein>
    <recommendedName>
        <fullName evidence="3">Beta-hydroxyacyl-ACP dehydratase</fullName>
    </recommendedName>
</protein>
<dbReference type="Gene3D" id="3.10.129.10">
    <property type="entry name" value="Hotdog Thioesterase"/>
    <property type="match status" value="1"/>
</dbReference>
<dbReference type="AlphaFoldDB" id="A0A417YI44"/>
<dbReference type="OrthoDB" id="2596851at2"/>
<keyword evidence="2" id="KW-1185">Reference proteome</keyword>
<dbReference type="Proteomes" id="UP000285456">
    <property type="component" value="Unassembled WGS sequence"/>
</dbReference>
<name>A0A417YI44_9BACI</name>
<accession>A0A417YI44</accession>
<dbReference type="InterPro" id="IPR029069">
    <property type="entry name" value="HotDog_dom_sf"/>
</dbReference>
<evidence type="ECO:0008006" key="3">
    <source>
        <dbReference type="Google" id="ProtNLM"/>
    </source>
</evidence>
<dbReference type="SUPFAM" id="SSF54637">
    <property type="entry name" value="Thioesterase/thiol ester dehydrase-isomerase"/>
    <property type="match status" value="1"/>
</dbReference>
<comment type="caution">
    <text evidence="1">The sequence shown here is derived from an EMBL/GenBank/DDBJ whole genome shotgun (WGS) entry which is preliminary data.</text>
</comment>
<reference evidence="1 2" key="1">
    <citation type="journal article" date="2007" name="Int. J. Syst. Evol. Microbiol.">
        <title>Oceanobacillus profundus sp. nov., isolated from a deep-sea sediment core.</title>
        <authorList>
            <person name="Kim Y.G."/>
            <person name="Choi D.H."/>
            <person name="Hyun S."/>
            <person name="Cho B.C."/>
        </authorList>
    </citation>
    <scope>NUCLEOTIDE SEQUENCE [LARGE SCALE GENOMIC DNA]</scope>
    <source>
        <strain evidence="1 2">DSM 18246</strain>
    </source>
</reference>
<evidence type="ECO:0000313" key="1">
    <source>
        <dbReference type="EMBL" id="RHW32577.1"/>
    </source>
</evidence>